<proteinExistence type="predicted"/>
<dbReference type="PANTHER" id="PTHR11439">
    <property type="entry name" value="GAG-POL-RELATED RETROTRANSPOSON"/>
    <property type="match status" value="1"/>
</dbReference>
<dbReference type="Proteomes" id="UP001151760">
    <property type="component" value="Unassembled WGS sequence"/>
</dbReference>
<evidence type="ECO:0000313" key="2">
    <source>
        <dbReference type="Proteomes" id="UP001151760"/>
    </source>
</evidence>
<keyword evidence="2" id="KW-1185">Reference proteome</keyword>
<dbReference type="EMBL" id="BQNB010014782">
    <property type="protein sequence ID" value="GJT32306.1"/>
    <property type="molecule type" value="Genomic_DNA"/>
</dbReference>
<gene>
    <name evidence="1" type="ORF">Tco_0922725</name>
</gene>
<evidence type="ECO:0008006" key="3">
    <source>
        <dbReference type="Google" id="ProtNLM"/>
    </source>
</evidence>
<dbReference type="CDD" id="cd09272">
    <property type="entry name" value="RNase_HI_RT_Ty1"/>
    <property type="match status" value="1"/>
</dbReference>
<name>A0ABQ5CZ23_9ASTR</name>
<sequence>MQERLDLNKTQDASTPEEVKRMQNVPYASAVGSIMYAVRCTGLDVAFANTKDMFLVYGGNPKAELRVDCYCDAGFETDRDDTKSQTGYVFILNGGVVDWKSSKQSTTAMSATEAEYIAASKAAMEAVWIRKFISGLGARHYHRRYHYVRESNALGEIRFLKVHTDDNLADPFTKALPKGKLTQHARSMGLVGLGGGGEVRLWWSVGGGGGLPEMVMAE</sequence>
<protein>
    <recommendedName>
        <fullName evidence="3">Retrotransposon protein, putative, Ty1-copia subclass</fullName>
    </recommendedName>
</protein>
<dbReference type="PANTHER" id="PTHR11439:SF496">
    <property type="entry name" value="RNA-DIRECTED DNA POLYMERASE"/>
    <property type="match status" value="1"/>
</dbReference>
<accession>A0ABQ5CZ23</accession>
<evidence type="ECO:0000313" key="1">
    <source>
        <dbReference type="EMBL" id="GJT32306.1"/>
    </source>
</evidence>
<reference evidence="1" key="2">
    <citation type="submission" date="2022-01" db="EMBL/GenBank/DDBJ databases">
        <authorList>
            <person name="Yamashiro T."/>
            <person name="Shiraishi A."/>
            <person name="Satake H."/>
            <person name="Nakayama K."/>
        </authorList>
    </citation>
    <scope>NUCLEOTIDE SEQUENCE</scope>
</reference>
<organism evidence="1 2">
    <name type="scientific">Tanacetum coccineum</name>
    <dbReference type="NCBI Taxonomy" id="301880"/>
    <lineage>
        <taxon>Eukaryota</taxon>
        <taxon>Viridiplantae</taxon>
        <taxon>Streptophyta</taxon>
        <taxon>Embryophyta</taxon>
        <taxon>Tracheophyta</taxon>
        <taxon>Spermatophyta</taxon>
        <taxon>Magnoliopsida</taxon>
        <taxon>eudicotyledons</taxon>
        <taxon>Gunneridae</taxon>
        <taxon>Pentapetalae</taxon>
        <taxon>asterids</taxon>
        <taxon>campanulids</taxon>
        <taxon>Asterales</taxon>
        <taxon>Asteraceae</taxon>
        <taxon>Asteroideae</taxon>
        <taxon>Anthemideae</taxon>
        <taxon>Anthemidinae</taxon>
        <taxon>Tanacetum</taxon>
    </lineage>
</organism>
<comment type="caution">
    <text evidence="1">The sequence shown here is derived from an EMBL/GenBank/DDBJ whole genome shotgun (WGS) entry which is preliminary data.</text>
</comment>
<reference evidence="1" key="1">
    <citation type="journal article" date="2022" name="Int. J. Mol. Sci.">
        <title>Draft Genome of Tanacetum Coccineum: Genomic Comparison of Closely Related Tanacetum-Family Plants.</title>
        <authorList>
            <person name="Yamashiro T."/>
            <person name="Shiraishi A."/>
            <person name="Nakayama K."/>
            <person name="Satake H."/>
        </authorList>
    </citation>
    <scope>NUCLEOTIDE SEQUENCE</scope>
</reference>